<reference evidence="2" key="1">
    <citation type="journal article" date="2022" name="Front. Genet.">
        <title>Chromosome-Scale Assembly of the Dendrobium nobile Genome Provides Insights Into the Molecular Mechanism of the Biosynthesis of the Medicinal Active Ingredient of Dendrobium.</title>
        <authorList>
            <person name="Xu Q."/>
            <person name="Niu S.-C."/>
            <person name="Li K.-L."/>
            <person name="Zheng P.-J."/>
            <person name="Zhang X.-J."/>
            <person name="Jia Y."/>
            <person name="Liu Y."/>
            <person name="Niu Y.-X."/>
            <person name="Yu L.-H."/>
            <person name="Chen D.-F."/>
            <person name="Zhang G.-Q."/>
        </authorList>
    </citation>
    <scope>NUCLEOTIDE SEQUENCE</scope>
    <source>
        <tissue evidence="2">Leaf</tissue>
    </source>
</reference>
<accession>A0A8T3BTT5</accession>
<organism evidence="2 3">
    <name type="scientific">Dendrobium nobile</name>
    <name type="common">Orchid</name>
    <dbReference type="NCBI Taxonomy" id="94219"/>
    <lineage>
        <taxon>Eukaryota</taxon>
        <taxon>Viridiplantae</taxon>
        <taxon>Streptophyta</taxon>
        <taxon>Embryophyta</taxon>
        <taxon>Tracheophyta</taxon>
        <taxon>Spermatophyta</taxon>
        <taxon>Magnoliopsida</taxon>
        <taxon>Liliopsida</taxon>
        <taxon>Asparagales</taxon>
        <taxon>Orchidaceae</taxon>
        <taxon>Epidendroideae</taxon>
        <taxon>Malaxideae</taxon>
        <taxon>Dendrobiinae</taxon>
        <taxon>Dendrobium</taxon>
    </lineage>
</organism>
<name>A0A8T3BTT5_DENNO</name>
<proteinExistence type="predicted"/>
<evidence type="ECO:0000313" key="2">
    <source>
        <dbReference type="EMBL" id="KAI0522360.1"/>
    </source>
</evidence>
<feature type="transmembrane region" description="Helical" evidence="1">
    <location>
        <begin position="28"/>
        <end position="50"/>
    </location>
</feature>
<keyword evidence="1" id="KW-0472">Membrane</keyword>
<protein>
    <submittedName>
        <fullName evidence="2">Uncharacterized protein</fullName>
    </submittedName>
</protein>
<evidence type="ECO:0000313" key="3">
    <source>
        <dbReference type="Proteomes" id="UP000829196"/>
    </source>
</evidence>
<sequence>MSSIPQATVLYPQNASTSPHSNGSYSPVFAVLAVITILSISACIIARFCARRICQPQPRADNRFCKGDIESRFASSIPAGKLAKSEAAWIGGKNAESVAKHAEVKGVKPEGYAGGNVGAKGPA</sequence>
<keyword evidence="1" id="KW-0812">Transmembrane</keyword>
<dbReference type="PANTHER" id="PTHR33429">
    <property type="entry name" value="OS02G0708000 PROTEIN-RELATED"/>
    <property type="match status" value="1"/>
</dbReference>
<dbReference type="SMR" id="A0A8T3BTT5"/>
<dbReference type="EMBL" id="JAGYWB010000005">
    <property type="protein sequence ID" value="KAI0522360.1"/>
    <property type="molecule type" value="Genomic_DNA"/>
</dbReference>
<dbReference type="AlphaFoldDB" id="A0A8T3BTT5"/>
<keyword evidence="1" id="KW-1133">Transmembrane helix</keyword>
<evidence type="ECO:0000256" key="1">
    <source>
        <dbReference type="SAM" id="Phobius"/>
    </source>
</evidence>
<dbReference type="Proteomes" id="UP000829196">
    <property type="component" value="Unassembled WGS sequence"/>
</dbReference>
<gene>
    <name evidence="2" type="ORF">KFK09_004739</name>
</gene>
<dbReference type="PANTHER" id="PTHR33429:SF7">
    <property type="entry name" value="OS02G0708000 PROTEIN"/>
    <property type="match status" value="1"/>
</dbReference>
<comment type="caution">
    <text evidence="2">The sequence shown here is derived from an EMBL/GenBank/DDBJ whole genome shotgun (WGS) entry which is preliminary data.</text>
</comment>
<dbReference type="OrthoDB" id="650435at2759"/>
<keyword evidence="3" id="KW-1185">Reference proteome</keyword>